<organism evidence="6 7">
    <name type="scientific">Linnemannia gamsii</name>
    <dbReference type="NCBI Taxonomy" id="64522"/>
    <lineage>
        <taxon>Eukaryota</taxon>
        <taxon>Fungi</taxon>
        <taxon>Fungi incertae sedis</taxon>
        <taxon>Mucoromycota</taxon>
        <taxon>Mortierellomycotina</taxon>
        <taxon>Mortierellomycetes</taxon>
        <taxon>Mortierellales</taxon>
        <taxon>Mortierellaceae</taxon>
        <taxon>Linnemannia</taxon>
    </lineage>
</organism>
<dbReference type="InterPro" id="IPR029044">
    <property type="entry name" value="Nucleotide-diphossugar_trans"/>
</dbReference>
<feature type="compositionally biased region" description="Polar residues" evidence="4">
    <location>
        <begin position="43"/>
        <end position="66"/>
    </location>
</feature>
<evidence type="ECO:0000256" key="5">
    <source>
        <dbReference type="SAM" id="Phobius"/>
    </source>
</evidence>
<comment type="caution">
    <text evidence="6">The sequence shown here is derived from an EMBL/GenBank/DDBJ whole genome shotgun (WGS) entry which is preliminary data.</text>
</comment>
<evidence type="ECO:0000256" key="4">
    <source>
        <dbReference type="SAM" id="MobiDB-lite"/>
    </source>
</evidence>
<dbReference type="PANTHER" id="PTHR31306">
    <property type="entry name" value="ALPHA-1,6-MANNOSYLTRANSFERASE MNN11-RELATED"/>
    <property type="match status" value="1"/>
</dbReference>
<reference evidence="6 7" key="1">
    <citation type="journal article" date="2020" name="Fungal Divers.">
        <title>Resolving the Mortierellaceae phylogeny through synthesis of multi-gene phylogenetics and phylogenomics.</title>
        <authorList>
            <person name="Vandepol N."/>
            <person name="Liber J."/>
            <person name="Desiro A."/>
            <person name="Na H."/>
            <person name="Kennedy M."/>
            <person name="Barry K."/>
            <person name="Grigoriev I.V."/>
            <person name="Miller A.N."/>
            <person name="O'Donnell K."/>
            <person name="Stajich J.E."/>
            <person name="Bonito G."/>
        </authorList>
    </citation>
    <scope>NUCLEOTIDE SEQUENCE [LARGE SCALE GENOMIC DNA]</scope>
    <source>
        <strain evidence="6 7">AD045</strain>
    </source>
</reference>
<comment type="similarity">
    <text evidence="1">Belongs to the glycosyltransferase 34 family.</text>
</comment>
<sequence length="587" mass="65737">MSVAARKLYWITAVVFLMIVFLSYHRSTAPSSQPDSRTAHNDVGQSQNYDDNDSDYTNGDGNNLYTGDNKPPGGNKPADGSNYPAPSPTTAGEDTPAQPNTSGKYDTLVVIPSSWTQIQNRQWVRETVFGIRDNLEPCKKNDGNIIYKFYVYGQSTWGKSNIHSPEYNQALVRDLYGEFMEFNDHYFTNATVSVTQKHALWGNALDWAVTTYIPDNKIQVDKVLIFDSTAIVNLPEMEEVVKASADPNGYLHIWGSDSSTFAAMISFNAAEQILKQREDIKVDHPTEDIISAASTFYDKNPATFKIVHATAQLWASNADLVAADTAVVGQVYQLEDWRRISEKLTIKPTPACAVDQNRKKNIALLTSSYIYVDMCMAEASLPSAENKRIYADKHGYDFVARAAEFAQEEHRGRRLVWGKIGAIQKVLPHYEWLFWMDMDAIIADLDKDLHQIIDFAEKDNAAKGIKDEVSLIVARPKRDKMLNAGVMLIKNTEWSRAFFAEVQTRAPWYHKSSYEQAAIWEVMKEPKWSSGVYVYDGDDHTMNTFPKLYAEGNFVIHFAPAGCPSVPVLAALAKIKVGESALGIGAE</sequence>
<accession>A0ABQ7JV88</accession>
<dbReference type="SUPFAM" id="SSF53448">
    <property type="entry name" value="Nucleotide-diphospho-sugar transferases"/>
    <property type="match status" value="1"/>
</dbReference>
<protein>
    <recommendedName>
        <fullName evidence="8">Glycosyltransferase family 34 protein</fullName>
    </recommendedName>
</protein>
<keyword evidence="7" id="KW-1185">Reference proteome</keyword>
<gene>
    <name evidence="6" type="ORF">BGZ96_009931</name>
</gene>
<evidence type="ECO:0000313" key="7">
    <source>
        <dbReference type="Proteomes" id="UP001194696"/>
    </source>
</evidence>
<feature type="transmembrane region" description="Helical" evidence="5">
    <location>
        <begin position="7"/>
        <end position="24"/>
    </location>
</feature>
<dbReference type="EMBL" id="JAAAIM010000622">
    <property type="protein sequence ID" value="KAG0285906.1"/>
    <property type="molecule type" value="Genomic_DNA"/>
</dbReference>
<dbReference type="Pfam" id="PF05637">
    <property type="entry name" value="Glyco_transf_34"/>
    <property type="match status" value="1"/>
</dbReference>
<dbReference type="InterPro" id="IPR008630">
    <property type="entry name" value="Glyco_trans_34"/>
</dbReference>
<evidence type="ECO:0000256" key="1">
    <source>
        <dbReference type="ARBA" id="ARBA00005664"/>
    </source>
</evidence>
<keyword evidence="5" id="KW-1133">Transmembrane helix</keyword>
<keyword evidence="3" id="KW-0808">Transferase</keyword>
<dbReference type="Gene3D" id="3.90.550.10">
    <property type="entry name" value="Spore Coat Polysaccharide Biosynthesis Protein SpsA, Chain A"/>
    <property type="match status" value="1"/>
</dbReference>
<evidence type="ECO:0000256" key="3">
    <source>
        <dbReference type="ARBA" id="ARBA00022679"/>
    </source>
</evidence>
<name>A0ABQ7JV88_9FUNG</name>
<keyword evidence="5" id="KW-0472">Membrane</keyword>
<evidence type="ECO:0008006" key="8">
    <source>
        <dbReference type="Google" id="ProtNLM"/>
    </source>
</evidence>
<proteinExistence type="inferred from homology"/>
<feature type="region of interest" description="Disordered" evidence="4">
    <location>
        <begin position="28"/>
        <end position="103"/>
    </location>
</feature>
<evidence type="ECO:0000256" key="2">
    <source>
        <dbReference type="ARBA" id="ARBA00022676"/>
    </source>
</evidence>
<dbReference type="PANTHER" id="PTHR31306:SF4">
    <property type="entry name" value="ALPHA-1,2-GALACTOSYLTRANSFERASE"/>
    <property type="match status" value="1"/>
</dbReference>
<feature type="compositionally biased region" description="Polar residues" evidence="4">
    <location>
        <begin position="88"/>
        <end position="103"/>
    </location>
</feature>
<dbReference type="Proteomes" id="UP001194696">
    <property type="component" value="Unassembled WGS sequence"/>
</dbReference>
<evidence type="ECO:0000313" key="6">
    <source>
        <dbReference type="EMBL" id="KAG0285906.1"/>
    </source>
</evidence>
<keyword evidence="2" id="KW-0328">Glycosyltransferase</keyword>
<keyword evidence="5" id="KW-0812">Transmembrane</keyword>